<dbReference type="Gene3D" id="3.40.1280.30">
    <property type="match status" value="1"/>
</dbReference>
<dbReference type="STRING" id="41067.A0A2I2FCQ0"/>
<evidence type="ECO:0000256" key="3">
    <source>
        <dbReference type="ARBA" id="ARBA00022603"/>
    </source>
</evidence>
<dbReference type="InterPro" id="IPR007356">
    <property type="entry name" value="tRNA_m1G_MeTrfase_euk"/>
</dbReference>
<feature type="compositionally biased region" description="Low complexity" evidence="9">
    <location>
        <begin position="391"/>
        <end position="410"/>
    </location>
</feature>
<keyword evidence="5" id="KW-0949">S-adenosyl-L-methionine</keyword>
<reference evidence="11 12" key="1">
    <citation type="submission" date="2017-12" db="EMBL/GenBank/DDBJ databases">
        <authorList>
            <consortium name="DOE Joint Genome Institute"/>
            <person name="Haridas S."/>
            <person name="Kjaerbolling I."/>
            <person name="Vesth T.C."/>
            <person name="Frisvad J.C."/>
            <person name="Nybo J.L."/>
            <person name="Theobald S."/>
            <person name="Kuo A."/>
            <person name="Bowyer P."/>
            <person name="Matsuda Y."/>
            <person name="Mondo S."/>
            <person name="Lyhne E.K."/>
            <person name="Kogle M.E."/>
            <person name="Clum A."/>
            <person name="Lipzen A."/>
            <person name="Salamov A."/>
            <person name="Ngan C.Y."/>
            <person name="Daum C."/>
            <person name="Chiniquy J."/>
            <person name="Barry K."/>
            <person name="LaButti K."/>
            <person name="Simmons B.A."/>
            <person name="Magnuson J.K."/>
            <person name="Mortensen U.H."/>
            <person name="Larsen T.O."/>
            <person name="Grigoriev I.V."/>
            <person name="Baker S.E."/>
            <person name="Andersen M.R."/>
            <person name="Nordberg H.P."/>
            <person name="Cantor M.N."/>
            <person name="Hua S.X."/>
        </authorList>
    </citation>
    <scope>NUCLEOTIDE SEQUENCE [LARGE SCALE GENOMIC DNA]</scope>
    <source>
        <strain evidence="11 12">CBS 102.13</strain>
    </source>
</reference>
<keyword evidence="3 11" id="KW-0489">Methyltransferase</keyword>
<feature type="region of interest" description="Disordered" evidence="9">
    <location>
        <begin position="359"/>
        <end position="410"/>
    </location>
</feature>
<evidence type="ECO:0000256" key="6">
    <source>
        <dbReference type="ARBA" id="ARBA00031792"/>
    </source>
</evidence>
<feature type="region of interest" description="Disordered" evidence="9">
    <location>
        <begin position="1"/>
        <end position="123"/>
    </location>
</feature>
<protein>
    <recommendedName>
        <fullName evidence="2">tRNA (guanine(9)-N1)-methyltransferase</fullName>
        <ecNumber evidence="1">2.1.1.221</ecNumber>
    </recommendedName>
    <alternativeName>
        <fullName evidence="7">tRNA methyltransferase 10</fullName>
    </alternativeName>
    <alternativeName>
        <fullName evidence="6">tRNA(m1G9)-methyltransferase</fullName>
    </alternativeName>
</protein>
<dbReference type="Proteomes" id="UP000234585">
    <property type="component" value="Unassembled WGS sequence"/>
</dbReference>
<dbReference type="CDD" id="cd18089">
    <property type="entry name" value="SPOUT_Trm10-like"/>
    <property type="match status" value="1"/>
</dbReference>
<evidence type="ECO:0000256" key="1">
    <source>
        <dbReference type="ARBA" id="ARBA00012797"/>
    </source>
</evidence>
<dbReference type="AlphaFoldDB" id="A0A2I2FCQ0"/>
<sequence>MEEEERPRKLAKLDNQSQEEPAPAVTGTVGGAPADNAEPADTAMTLDKTSPAAKDEKDGGENPTEGEGAAADDNAAQPMSKSQMKKRRRQQLWEEKRGDRKQHRKDQNRARKEKRRAAIKQAKENGEEAFQELRHSYMKTKYRIKRSTLLPVTFLVDCGFDDLMDPKERISLGSQLTRAYSDNSRAPYRSHYVISSFNKQLKERFDTVLAQSHLKWRGVRILEEDDFMSAAEKAKEWMTEPNGGELAGAFADQTDAKPEDGEIVYLTSDSPDTLTELKPYSTYIVGGLVDKNRYKGICYKQAVERGLKTAKLPIGDYIQMSHRQVLATNHVVEIMINWLELKDWGQAFMKAIPLRKGGTLKASESPAPRDGGGEAEVVENEEAAVEEAVAEEAAAQEAATETVEASAEHA</sequence>
<organism evidence="11 12">
    <name type="scientific">Aspergillus candidus</name>
    <dbReference type="NCBI Taxonomy" id="41067"/>
    <lineage>
        <taxon>Eukaryota</taxon>
        <taxon>Fungi</taxon>
        <taxon>Dikarya</taxon>
        <taxon>Ascomycota</taxon>
        <taxon>Pezizomycotina</taxon>
        <taxon>Eurotiomycetes</taxon>
        <taxon>Eurotiomycetidae</taxon>
        <taxon>Eurotiales</taxon>
        <taxon>Aspergillaceae</taxon>
        <taxon>Aspergillus</taxon>
        <taxon>Aspergillus subgen. Circumdati</taxon>
    </lineage>
</organism>
<evidence type="ECO:0000256" key="9">
    <source>
        <dbReference type="SAM" id="MobiDB-lite"/>
    </source>
</evidence>
<feature type="domain" description="SAM-dependent MTase TRM10-type" evidence="10">
    <location>
        <begin position="140"/>
        <end position="359"/>
    </location>
</feature>
<evidence type="ECO:0000256" key="4">
    <source>
        <dbReference type="ARBA" id="ARBA00022679"/>
    </source>
</evidence>
<feature type="compositionally biased region" description="Low complexity" evidence="9">
    <location>
        <begin position="65"/>
        <end position="76"/>
    </location>
</feature>
<gene>
    <name evidence="11" type="ORF">BDW47DRAFT_105348</name>
</gene>
<dbReference type="PANTHER" id="PTHR13563:SF13">
    <property type="entry name" value="TRNA METHYLTRANSFERASE 10 HOMOLOG A"/>
    <property type="match status" value="1"/>
</dbReference>
<dbReference type="EMBL" id="KZ559136">
    <property type="protein sequence ID" value="PLB38413.1"/>
    <property type="molecule type" value="Genomic_DNA"/>
</dbReference>
<dbReference type="InterPro" id="IPR038459">
    <property type="entry name" value="MT_TRM10-typ_sf"/>
</dbReference>
<dbReference type="PANTHER" id="PTHR13563">
    <property type="entry name" value="TRNA (GUANINE-9-) METHYLTRANSFERASE"/>
    <property type="match status" value="1"/>
</dbReference>
<comment type="catalytic activity">
    <reaction evidence="8">
        <text>guanosine(9) in tRNA + S-adenosyl-L-methionine = N(1)-methylguanosine(9) in tRNA + S-adenosyl-L-homocysteine + H(+)</text>
        <dbReference type="Rhea" id="RHEA:43156"/>
        <dbReference type="Rhea" id="RHEA-COMP:10367"/>
        <dbReference type="Rhea" id="RHEA-COMP:10368"/>
        <dbReference type="ChEBI" id="CHEBI:15378"/>
        <dbReference type="ChEBI" id="CHEBI:57856"/>
        <dbReference type="ChEBI" id="CHEBI:59789"/>
        <dbReference type="ChEBI" id="CHEBI:73542"/>
        <dbReference type="ChEBI" id="CHEBI:74269"/>
        <dbReference type="EC" id="2.1.1.221"/>
    </reaction>
</comment>
<dbReference type="GO" id="GO:0000049">
    <property type="term" value="F:tRNA binding"/>
    <property type="evidence" value="ECO:0007669"/>
    <property type="project" value="TreeGrafter"/>
</dbReference>
<dbReference type="GO" id="GO:0052905">
    <property type="term" value="F:tRNA (guanosine(9)-N1)-methyltransferase activity"/>
    <property type="evidence" value="ECO:0007669"/>
    <property type="project" value="UniProtKB-EC"/>
</dbReference>
<evidence type="ECO:0000256" key="5">
    <source>
        <dbReference type="ARBA" id="ARBA00022691"/>
    </source>
</evidence>
<proteinExistence type="predicted"/>
<dbReference type="GO" id="GO:0005634">
    <property type="term" value="C:nucleus"/>
    <property type="evidence" value="ECO:0007669"/>
    <property type="project" value="TreeGrafter"/>
</dbReference>
<evidence type="ECO:0000256" key="7">
    <source>
        <dbReference type="ARBA" id="ARBA00032166"/>
    </source>
</evidence>
<dbReference type="PROSITE" id="PS51675">
    <property type="entry name" value="SAM_MT_TRM10"/>
    <property type="match status" value="1"/>
</dbReference>
<evidence type="ECO:0000259" key="10">
    <source>
        <dbReference type="PROSITE" id="PS51675"/>
    </source>
</evidence>
<dbReference type="EC" id="2.1.1.221" evidence="1"/>
<dbReference type="GeneID" id="36519700"/>
<dbReference type="GO" id="GO:0002939">
    <property type="term" value="P:tRNA N1-guanine methylation"/>
    <property type="evidence" value="ECO:0007669"/>
    <property type="project" value="TreeGrafter"/>
</dbReference>
<accession>A0A2I2FCQ0</accession>
<feature type="compositionally biased region" description="Acidic residues" evidence="9">
    <location>
        <begin position="376"/>
        <end position="390"/>
    </location>
</feature>
<evidence type="ECO:0000256" key="2">
    <source>
        <dbReference type="ARBA" id="ARBA00020451"/>
    </source>
</evidence>
<evidence type="ECO:0000313" key="12">
    <source>
        <dbReference type="Proteomes" id="UP000234585"/>
    </source>
</evidence>
<keyword evidence="12" id="KW-1185">Reference proteome</keyword>
<keyword evidence="4 11" id="KW-0808">Transferase</keyword>
<dbReference type="RefSeq" id="XP_024672425.1">
    <property type="nucleotide sequence ID" value="XM_024812540.1"/>
</dbReference>
<evidence type="ECO:0000256" key="8">
    <source>
        <dbReference type="ARBA" id="ARBA00048434"/>
    </source>
</evidence>
<dbReference type="OrthoDB" id="278300at2759"/>
<name>A0A2I2FCQ0_ASPCN</name>
<feature type="compositionally biased region" description="Basic and acidic residues" evidence="9">
    <location>
        <begin position="1"/>
        <end position="12"/>
    </location>
</feature>
<dbReference type="InterPro" id="IPR028564">
    <property type="entry name" value="MT_TRM10-typ"/>
</dbReference>
<evidence type="ECO:0000313" key="11">
    <source>
        <dbReference type="EMBL" id="PLB38413.1"/>
    </source>
</evidence>